<evidence type="ECO:0000313" key="3">
    <source>
        <dbReference type="Proteomes" id="UP000031036"/>
    </source>
</evidence>
<organism evidence="2 3">
    <name type="scientific">Toxocara canis</name>
    <name type="common">Canine roundworm</name>
    <dbReference type="NCBI Taxonomy" id="6265"/>
    <lineage>
        <taxon>Eukaryota</taxon>
        <taxon>Metazoa</taxon>
        <taxon>Ecdysozoa</taxon>
        <taxon>Nematoda</taxon>
        <taxon>Chromadorea</taxon>
        <taxon>Rhabditida</taxon>
        <taxon>Spirurina</taxon>
        <taxon>Ascaridomorpha</taxon>
        <taxon>Ascaridoidea</taxon>
        <taxon>Toxocaridae</taxon>
        <taxon>Toxocara</taxon>
    </lineage>
</organism>
<comment type="caution">
    <text evidence="2">The sequence shown here is derived from an EMBL/GenBank/DDBJ whole genome shotgun (WGS) entry which is preliminary data.</text>
</comment>
<reference evidence="2 3" key="1">
    <citation type="submission" date="2014-11" db="EMBL/GenBank/DDBJ databases">
        <title>Genetic blueprint of the zoonotic pathogen Toxocara canis.</title>
        <authorList>
            <person name="Zhu X.-Q."/>
            <person name="Korhonen P.K."/>
            <person name="Cai H."/>
            <person name="Young N.D."/>
            <person name="Nejsum P."/>
            <person name="von Samson-Himmelstjerna G."/>
            <person name="Boag P.R."/>
            <person name="Tan P."/>
            <person name="Li Q."/>
            <person name="Min J."/>
            <person name="Yang Y."/>
            <person name="Wang X."/>
            <person name="Fang X."/>
            <person name="Hall R.S."/>
            <person name="Hofmann A."/>
            <person name="Sternberg P.W."/>
            <person name="Jex A.R."/>
            <person name="Gasser R.B."/>
        </authorList>
    </citation>
    <scope>NUCLEOTIDE SEQUENCE [LARGE SCALE GENOMIC DNA]</scope>
    <source>
        <strain evidence="2">PN_DK_2014</strain>
    </source>
</reference>
<protein>
    <submittedName>
        <fullName evidence="2">Uncharacterized protein</fullName>
    </submittedName>
</protein>
<gene>
    <name evidence="2" type="ORF">Tcan_10577</name>
</gene>
<keyword evidence="3" id="KW-1185">Reference proteome</keyword>
<sequence>MSRPSIVGGTIPCGRRSHAQLPSTEPLFSETAILVFKLLLDSAEYLPLLKSSRFALHTTVAGMPIIQSAYGTWRQRDMLKGRTSGRTTKGERIL</sequence>
<feature type="region of interest" description="Disordered" evidence="1">
    <location>
        <begin position="1"/>
        <end position="21"/>
    </location>
</feature>
<evidence type="ECO:0000256" key="1">
    <source>
        <dbReference type="SAM" id="MobiDB-lite"/>
    </source>
</evidence>
<dbReference type="Proteomes" id="UP000031036">
    <property type="component" value="Unassembled WGS sequence"/>
</dbReference>
<dbReference type="AlphaFoldDB" id="A0A0B2UUN2"/>
<dbReference type="EMBL" id="JPKZ01003183">
    <property type="protein sequence ID" value="KHN72979.1"/>
    <property type="molecule type" value="Genomic_DNA"/>
</dbReference>
<proteinExistence type="predicted"/>
<accession>A0A0B2UUN2</accession>
<evidence type="ECO:0000313" key="2">
    <source>
        <dbReference type="EMBL" id="KHN72979.1"/>
    </source>
</evidence>
<name>A0A0B2UUN2_TOXCA</name>